<dbReference type="PANTHER" id="PTHR10621:SF0">
    <property type="entry name" value="UV EXCISION REPAIR PROTEIN RAD23"/>
    <property type="match status" value="1"/>
</dbReference>
<dbReference type="GO" id="GO:0043130">
    <property type="term" value="F:ubiquitin binding"/>
    <property type="evidence" value="ECO:0007669"/>
    <property type="project" value="TreeGrafter"/>
</dbReference>
<dbReference type="GO" id="GO:0005654">
    <property type="term" value="C:nucleoplasm"/>
    <property type="evidence" value="ECO:0007669"/>
    <property type="project" value="TreeGrafter"/>
</dbReference>
<accession>A0A8S1MXC2</accession>
<proteinExistence type="predicted"/>
<evidence type="ECO:0000313" key="2">
    <source>
        <dbReference type="EMBL" id="CAD8083872.1"/>
    </source>
</evidence>
<evidence type="ECO:0000259" key="1">
    <source>
        <dbReference type="PROSITE" id="PS50053"/>
    </source>
</evidence>
<dbReference type="SMART" id="SM00213">
    <property type="entry name" value="UBQ"/>
    <property type="match status" value="1"/>
</dbReference>
<dbReference type="PANTHER" id="PTHR10621">
    <property type="entry name" value="UV EXCISION REPAIR PROTEIN RAD23"/>
    <property type="match status" value="1"/>
</dbReference>
<organism evidence="2 3">
    <name type="scientific">Paramecium primaurelia</name>
    <dbReference type="NCBI Taxonomy" id="5886"/>
    <lineage>
        <taxon>Eukaryota</taxon>
        <taxon>Sar</taxon>
        <taxon>Alveolata</taxon>
        <taxon>Ciliophora</taxon>
        <taxon>Intramacronucleata</taxon>
        <taxon>Oligohymenophorea</taxon>
        <taxon>Peniculida</taxon>
        <taxon>Parameciidae</taxon>
        <taxon>Paramecium</taxon>
    </lineage>
</organism>
<dbReference type="GO" id="GO:0005829">
    <property type="term" value="C:cytosol"/>
    <property type="evidence" value="ECO:0007669"/>
    <property type="project" value="TreeGrafter"/>
</dbReference>
<dbReference type="Pfam" id="PF00240">
    <property type="entry name" value="ubiquitin"/>
    <property type="match status" value="1"/>
</dbReference>
<dbReference type="Proteomes" id="UP000688137">
    <property type="component" value="Unassembled WGS sequence"/>
</dbReference>
<reference evidence="2" key="1">
    <citation type="submission" date="2021-01" db="EMBL/GenBank/DDBJ databases">
        <authorList>
            <consortium name="Genoscope - CEA"/>
            <person name="William W."/>
        </authorList>
    </citation>
    <scope>NUCLEOTIDE SEQUENCE</scope>
</reference>
<dbReference type="EMBL" id="CAJJDM010000074">
    <property type="protein sequence ID" value="CAD8083872.1"/>
    <property type="molecule type" value="Genomic_DNA"/>
</dbReference>
<dbReference type="GO" id="GO:0070628">
    <property type="term" value="F:proteasome binding"/>
    <property type="evidence" value="ECO:0007669"/>
    <property type="project" value="TreeGrafter"/>
</dbReference>
<dbReference type="PROSITE" id="PS50053">
    <property type="entry name" value="UBIQUITIN_2"/>
    <property type="match status" value="1"/>
</dbReference>
<feature type="domain" description="Ubiquitin-like" evidence="1">
    <location>
        <begin position="1"/>
        <end position="76"/>
    </location>
</feature>
<dbReference type="CDD" id="cd01805">
    <property type="entry name" value="Ubl_Rad23"/>
    <property type="match status" value="1"/>
</dbReference>
<evidence type="ECO:0000313" key="3">
    <source>
        <dbReference type="Proteomes" id="UP000688137"/>
    </source>
</evidence>
<dbReference type="AlphaFoldDB" id="A0A8S1MXC2"/>
<comment type="caution">
    <text evidence="2">The sequence shown here is derived from an EMBL/GenBank/DDBJ whole genome shotgun (WGS) entry which is preliminary data.</text>
</comment>
<keyword evidence="3" id="KW-1185">Reference proteome</keyword>
<dbReference type="GO" id="GO:0031593">
    <property type="term" value="F:polyubiquitin modification-dependent protein binding"/>
    <property type="evidence" value="ECO:0007669"/>
    <property type="project" value="TreeGrafter"/>
</dbReference>
<name>A0A8S1MXC2_PARPR</name>
<gene>
    <name evidence="2" type="ORF">PPRIM_AZ9-3.1.T0710038</name>
</gene>
<sequence length="204" mass="24077">MKIIIKTLNGSNLEIEVQTTETVLNIKQKIEQLKQFEIDQQKILRKGTILQNEQTVGELGLKEKDLLVVMVNVKKEPPKQQSVQQQFQQQSQQTQSIQEQKPIQVPKPIINSEYLQRNSQYHIFLESLVQKGFSKSQCTRKENKAGFSQIYYDQFYYSKYKDVPFIQYLTELYIKDPEAILQILNEFKKQNPQLLQVNNLFNFN</sequence>
<dbReference type="GO" id="GO:0043161">
    <property type="term" value="P:proteasome-mediated ubiquitin-dependent protein catabolic process"/>
    <property type="evidence" value="ECO:0007669"/>
    <property type="project" value="TreeGrafter"/>
</dbReference>
<dbReference type="InterPro" id="IPR000626">
    <property type="entry name" value="Ubiquitin-like_dom"/>
</dbReference>
<protein>
    <recommendedName>
        <fullName evidence="1">Ubiquitin-like domain-containing protein</fullName>
    </recommendedName>
</protein>